<proteinExistence type="predicted"/>
<dbReference type="EMBL" id="JBHSPU010000009">
    <property type="protein sequence ID" value="MFC5913384.1"/>
    <property type="molecule type" value="Genomic_DNA"/>
</dbReference>
<dbReference type="Proteomes" id="UP001596200">
    <property type="component" value="Unassembled WGS sequence"/>
</dbReference>
<comment type="caution">
    <text evidence="1">The sequence shown here is derived from an EMBL/GenBank/DDBJ whole genome shotgun (WGS) entry which is preliminary data.</text>
</comment>
<dbReference type="Pfam" id="PF05402">
    <property type="entry name" value="PqqD"/>
    <property type="match status" value="1"/>
</dbReference>
<accession>A0ABW1GJ45</accession>
<evidence type="ECO:0000313" key="1">
    <source>
        <dbReference type="EMBL" id="MFC5913384.1"/>
    </source>
</evidence>
<dbReference type="RefSeq" id="WP_344512896.1">
    <property type="nucleotide sequence ID" value="NZ_BAAATU010000024.1"/>
</dbReference>
<reference evidence="2" key="1">
    <citation type="journal article" date="2019" name="Int. J. Syst. Evol. Microbiol.">
        <title>The Global Catalogue of Microorganisms (GCM) 10K type strain sequencing project: providing services to taxonomists for standard genome sequencing and annotation.</title>
        <authorList>
            <consortium name="The Broad Institute Genomics Platform"/>
            <consortium name="The Broad Institute Genome Sequencing Center for Infectious Disease"/>
            <person name="Wu L."/>
            <person name="Ma J."/>
        </authorList>
    </citation>
    <scope>NUCLEOTIDE SEQUENCE [LARGE SCALE GENOMIC DNA]</scope>
    <source>
        <strain evidence="2">JCM 4147</strain>
    </source>
</reference>
<gene>
    <name evidence="1" type="ORF">ACFP1B_08080</name>
</gene>
<protein>
    <submittedName>
        <fullName evidence="1">PqqD family peptide modification chaperone</fullName>
    </submittedName>
</protein>
<name>A0ABW1GJ45_9ACTN</name>
<dbReference type="InterPro" id="IPR008792">
    <property type="entry name" value="PQQD"/>
</dbReference>
<evidence type="ECO:0000313" key="2">
    <source>
        <dbReference type="Proteomes" id="UP001596200"/>
    </source>
</evidence>
<organism evidence="1 2">
    <name type="scientific">Streptomyces pulveraceus</name>
    <dbReference type="NCBI Taxonomy" id="68258"/>
    <lineage>
        <taxon>Bacteria</taxon>
        <taxon>Bacillati</taxon>
        <taxon>Actinomycetota</taxon>
        <taxon>Actinomycetes</taxon>
        <taxon>Kitasatosporales</taxon>
        <taxon>Streptomycetaceae</taxon>
        <taxon>Streptomyces</taxon>
    </lineage>
</organism>
<keyword evidence="2" id="KW-1185">Reference proteome</keyword>
<dbReference type="Gene3D" id="1.10.10.1150">
    <property type="entry name" value="Coenzyme PQQ synthesis protein D (PqqD)"/>
    <property type="match status" value="1"/>
</dbReference>
<sequence length="96" mass="10466">MRLSESAHPVLTDEGGAILDERSGRWTHLTPTAAAVVLLLLSGSGEEQTASRFAERYGIGAEQAARDVRTVVGMLAAQGLAADEPAPARHWWRWWQ</sequence>
<dbReference type="InterPro" id="IPR041881">
    <property type="entry name" value="PqqD_sf"/>
</dbReference>